<accession>A0A6J7WDL6</accession>
<dbReference type="EMBL" id="LR798205">
    <property type="protein sequence ID" value="CAB5178904.1"/>
    <property type="molecule type" value="Genomic_DNA"/>
</dbReference>
<proteinExistence type="predicted"/>
<name>A0A6J7WDL6_9CAUD</name>
<protein>
    <submittedName>
        <fullName evidence="1">Uncharacterized protein</fullName>
    </submittedName>
</protein>
<sequence>MLSPEAKLPSVVGLGNPKANVGFTQDPQATLGGSQVPCVKSATQPVPAPANSASSISTLADNTLPYYLPRGSGGKKCVFGSHKMSDVVSFISGYLYSHPTPISQSAGRFSQVVSGLLARSFGAERVPLAPDLAAFSRRRHPAPALCACPKLGLVVGFCYRKPVQNVVTALRLHPAERKLLLICGELFDPALDRKSSVISLDTLDYLLSCDAIGRVSGMTGEQASTRADANMALDDAALADALSVVAEHWECGSPLNWRIDTPRERHFYVALTRRLSWHPSVIERCWLQLKARGLVESARRGNWGARGLKCAKL</sequence>
<gene>
    <name evidence="1" type="ORF">UFOVP156_48</name>
</gene>
<organism evidence="1">
    <name type="scientific">uncultured Caudovirales phage</name>
    <dbReference type="NCBI Taxonomy" id="2100421"/>
    <lineage>
        <taxon>Viruses</taxon>
        <taxon>Duplodnaviria</taxon>
        <taxon>Heunggongvirae</taxon>
        <taxon>Uroviricota</taxon>
        <taxon>Caudoviricetes</taxon>
        <taxon>Peduoviridae</taxon>
        <taxon>Maltschvirus</taxon>
        <taxon>Maltschvirus maltsch</taxon>
    </lineage>
</organism>
<evidence type="ECO:0000313" key="1">
    <source>
        <dbReference type="EMBL" id="CAB5178904.1"/>
    </source>
</evidence>
<reference evidence="1" key="1">
    <citation type="submission" date="2020-05" db="EMBL/GenBank/DDBJ databases">
        <authorList>
            <person name="Chiriac C."/>
            <person name="Salcher M."/>
            <person name="Ghai R."/>
            <person name="Kavagutti S V."/>
        </authorList>
    </citation>
    <scope>NUCLEOTIDE SEQUENCE</scope>
</reference>